<evidence type="ECO:0000313" key="1">
    <source>
        <dbReference type="EMBL" id="ETO68171.1"/>
    </source>
</evidence>
<dbReference type="EMBL" id="ANJA01002752">
    <property type="protein sequence ID" value="ETO68171.1"/>
    <property type="molecule type" value="Genomic_DNA"/>
</dbReference>
<gene>
    <name evidence="1" type="ORF">F444_14946</name>
</gene>
<proteinExistence type="predicted"/>
<accession>A0A080ZNG0</accession>
<name>A0A080ZNG0_PHYNI</name>
<dbReference type="OrthoDB" id="116124at2759"/>
<comment type="caution">
    <text evidence="1">The sequence shown here is derived from an EMBL/GenBank/DDBJ whole genome shotgun (WGS) entry which is preliminary data.</text>
</comment>
<dbReference type="Proteomes" id="UP000028582">
    <property type="component" value="Unassembled WGS sequence"/>
</dbReference>
<reference evidence="1 2" key="1">
    <citation type="submission" date="2013-11" db="EMBL/GenBank/DDBJ databases">
        <title>The Genome Sequence of Phytophthora parasitica P1976.</title>
        <authorList>
            <consortium name="The Broad Institute Genomics Platform"/>
            <person name="Russ C."/>
            <person name="Tyler B."/>
            <person name="Panabieres F."/>
            <person name="Shan W."/>
            <person name="Tripathy S."/>
            <person name="Grunwald N."/>
            <person name="Machado M."/>
            <person name="Johnson C.S."/>
            <person name="Walker B."/>
            <person name="Young S."/>
            <person name="Zeng Q."/>
            <person name="Gargeya S."/>
            <person name="Fitzgerald M."/>
            <person name="Haas B."/>
            <person name="Abouelleil A."/>
            <person name="Allen A.W."/>
            <person name="Alvarado L."/>
            <person name="Arachchi H.M."/>
            <person name="Berlin A.M."/>
            <person name="Chapman S.B."/>
            <person name="Gainer-Dewar J."/>
            <person name="Goldberg J."/>
            <person name="Griggs A."/>
            <person name="Gujja S."/>
            <person name="Hansen M."/>
            <person name="Howarth C."/>
            <person name="Imamovic A."/>
            <person name="Ireland A."/>
            <person name="Larimer J."/>
            <person name="McCowan C."/>
            <person name="Murphy C."/>
            <person name="Pearson M."/>
            <person name="Poon T.W."/>
            <person name="Priest M."/>
            <person name="Roberts A."/>
            <person name="Saif S."/>
            <person name="Shea T."/>
            <person name="Sisk P."/>
            <person name="Sykes S."/>
            <person name="Wortman J."/>
            <person name="Nusbaum C."/>
            <person name="Birren B."/>
        </authorList>
    </citation>
    <scope>NUCLEOTIDE SEQUENCE [LARGE SCALE GENOMIC DNA]</scope>
    <source>
        <strain evidence="1 2">P1976</strain>
    </source>
</reference>
<dbReference type="AlphaFoldDB" id="A0A080ZNG0"/>
<protein>
    <submittedName>
        <fullName evidence="1">Uncharacterized protein</fullName>
    </submittedName>
</protein>
<organism evidence="1 2">
    <name type="scientific">Phytophthora nicotianae P1976</name>
    <dbReference type="NCBI Taxonomy" id="1317066"/>
    <lineage>
        <taxon>Eukaryota</taxon>
        <taxon>Sar</taxon>
        <taxon>Stramenopiles</taxon>
        <taxon>Oomycota</taxon>
        <taxon>Peronosporomycetes</taxon>
        <taxon>Peronosporales</taxon>
        <taxon>Peronosporaceae</taxon>
        <taxon>Phytophthora</taxon>
    </lineage>
</organism>
<sequence>MASPQLLHAAIANDVVREAPYTLLCMVVAVEKANSSAAETIGDLLEIYLSESNVTPLERVMQAADEYSLQKNATRGRIKLKRERKAQDDEEEVSISRASFVQVQADLKRLLYSTSQIETQKRLEEQLEKLKLAQIREFTGVVLPKHLQITPIEEDPLEFRRDIHGVAQMRGRNVLGEHYAPKTDPLRFLRTHTVTDLFKRMKRVVRGDLSTRNKRRIAALNAKEKERKKELERQGILSPEQQLEAKFDQLLNASVA</sequence>
<evidence type="ECO:0000313" key="2">
    <source>
        <dbReference type="Proteomes" id="UP000028582"/>
    </source>
</evidence>